<evidence type="ECO:0000256" key="2">
    <source>
        <dbReference type="ARBA" id="ARBA00008415"/>
    </source>
</evidence>
<dbReference type="OrthoDB" id="4473401at2759"/>
<comment type="subcellular location">
    <subcellularLocation>
        <location evidence="1">Secreted</location>
    </subcellularLocation>
</comment>
<evidence type="ECO:0000256" key="5">
    <source>
        <dbReference type="ARBA" id="ARBA00023157"/>
    </source>
</evidence>
<dbReference type="PANTHER" id="PTHR10083">
    <property type="entry name" value="KUNITZ-TYPE PROTEASE INHIBITOR-RELATED"/>
    <property type="match status" value="1"/>
</dbReference>
<protein>
    <recommendedName>
        <fullName evidence="7">BPTI/Kunitz inhibitor domain-containing protein</fullName>
    </recommendedName>
</protein>
<sequence>MTTICSLAVIAASLLVVQFISISTAEVCDQPVAPGPCKMINNRYYYDQETKICTYFNYGGCQGNGNNFLTKEECERTCKSDKGPCEAYMPRYYFKHETQTCEDFIYGGCQGNGNNFKTKEECERTCK</sequence>
<evidence type="ECO:0000256" key="3">
    <source>
        <dbReference type="ARBA" id="ARBA00022525"/>
    </source>
</evidence>
<dbReference type="PRINTS" id="PR00759">
    <property type="entry name" value="BASICPTASE"/>
</dbReference>
<keyword evidence="4" id="KW-0800">Toxin</keyword>
<dbReference type="PROSITE" id="PS00280">
    <property type="entry name" value="BPTI_KUNITZ_1"/>
    <property type="match status" value="1"/>
</dbReference>
<dbReference type="PROSITE" id="PS50279">
    <property type="entry name" value="BPTI_KUNITZ_2"/>
    <property type="match status" value="2"/>
</dbReference>
<evidence type="ECO:0000313" key="9">
    <source>
        <dbReference type="Proteomes" id="UP000228934"/>
    </source>
</evidence>
<keyword evidence="3" id="KW-0964">Secreted</keyword>
<evidence type="ECO:0000256" key="4">
    <source>
        <dbReference type="ARBA" id="ARBA00022656"/>
    </source>
</evidence>
<name>A0A2G9QLF1_AQUCT</name>
<accession>A0A2G9QLF1</accession>
<dbReference type="CDD" id="cd00109">
    <property type="entry name" value="Kunitz-type"/>
    <property type="match status" value="2"/>
</dbReference>
<evidence type="ECO:0000256" key="1">
    <source>
        <dbReference type="ARBA" id="ARBA00004613"/>
    </source>
</evidence>
<organism evidence="8 9">
    <name type="scientific">Aquarana catesbeiana</name>
    <name type="common">American bullfrog</name>
    <name type="synonym">Rana catesbeiana</name>
    <dbReference type="NCBI Taxonomy" id="8400"/>
    <lineage>
        <taxon>Eukaryota</taxon>
        <taxon>Metazoa</taxon>
        <taxon>Chordata</taxon>
        <taxon>Craniata</taxon>
        <taxon>Vertebrata</taxon>
        <taxon>Euteleostomi</taxon>
        <taxon>Amphibia</taxon>
        <taxon>Batrachia</taxon>
        <taxon>Anura</taxon>
        <taxon>Neobatrachia</taxon>
        <taxon>Ranoidea</taxon>
        <taxon>Ranidae</taxon>
        <taxon>Aquarana</taxon>
    </lineage>
</organism>
<feature type="signal peptide" evidence="6">
    <location>
        <begin position="1"/>
        <end position="25"/>
    </location>
</feature>
<evidence type="ECO:0000259" key="7">
    <source>
        <dbReference type="PROSITE" id="PS50279"/>
    </source>
</evidence>
<dbReference type="InterPro" id="IPR050098">
    <property type="entry name" value="TFPI/VKTCI-like"/>
</dbReference>
<dbReference type="EMBL" id="KV968648">
    <property type="protein sequence ID" value="PIO16452.1"/>
    <property type="molecule type" value="Genomic_DNA"/>
</dbReference>
<dbReference type="InterPro" id="IPR002223">
    <property type="entry name" value="Kunitz_BPTI"/>
</dbReference>
<keyword evidence="5" id="KW-1015">Disulfide bond</keyword>
<dbReference type="Pfam" id="PF00014">
    <property type="entry name" value="Kunitz_BPTI"/>
    <property type="match status" value="2"/>
</dbReference>
<evidence type="ECO:0000313" key="8">
    <source>
        <dbReference type="EMBL" id="PIO16452.1"/>
    </source>
</evidence>
<proteinExistence type="inferred from homology"/>
<dbReference type="PANTHER" id="PTHR10083:SF217">
    <property type="entry name" value="BOOPHILIN-H2"/>
    <property type="match status" value="1"/>
</dbReference>
<dbReference type="Gene3D" id="4.10.410.10">
    <property type="entry name" value="Pancreatic trypsin inhibitor Kunitz domain"/>
    <property type="match status" value="2"/>
</dbReference>
<keyword evidence="6" id="KW-0732">Signal</keyword>
<dbReference type="FunFam" id="4.10.410.10:FF:000020">
    <property type="entry name" value="Collagen, type VI, alpha 3"/>
    <property type="match status" value="1"/>
</dbReference>
<comment type="similarity">
    <text evidence="2">Belongs to the venom Kunitz-type family.</text>
</comment>
<dbReference type="Proteomes" id="UP000228934">
    <property type="component" value="Unassembled WGS sequence"/>
</dbReference>
<dbReference type="AlphaFoldDB" id="A0A2G9QLF1"/>
<keyword evidence="9" id="KW-1185">Reference proteome</keyword>
<dbReference type="GO" id="GO:0004867">
    <property type="term" value="F:serine-type endopeptidase inhibitor activity"/>
    <property type="evidence" value="ECO:0007669"/>
    <property type="project" value="InterPro"/>
</dbReference>
<feature type="chain" id="PRO_5013936985" description="BPTI/Kunitz inhibitor domain-containing protein" evidence="6">
    <location>
        <begin position="26"/>
        <end position="127"/>
    </location>
</feature>
<dbReference type="InterPro" id="IPR036880">
    <property type="entry name" value="Kunitz_BPTI_sf"/>
</dbReference>
<gene>
    <name evidence="8" type="ORF">AB205_0087920</name>
</gene>
<reference evidence="9" key="1">
    <citation type="journal article" date="2017" name="Nat. Commun.">
        <title>The North American bullfrog draft genome provides insight into hormonal regulation of long noncoding RNA.</title>
        <authorList>
            <person name="Hammond S.A."/>
            <person name="Warren R.L."/>
            <person name="Vandervalk B.P."/>
            <person name="Kucuk E."/>
            <person name="Khan H."/>
            <person name="Gibb E.A."/>
            <person name="Pandoh P."/>
            <person name="Kirk H."/>
            <person name="Zhao Y."/>
            <person name="Jones M."/>
            <person name="Mungall A.J."/>
            <person name="Coope R."/>
            <person name="Pleasance S."/>
            <person name="Moore R.A."/>
            <person name="Holt R.A."/>
            <person name="Round J.M."/>
            <person name="Ohora S."/>
            <person name="Walle B.V."/>
            <person name="Veldhoen N."/>
            <person name="Helbing C.C."/>
            <person name="Birol I."/>
        </authorList>
    </citation>
    <scope>NUCLEOTIDE SEQUENCE [LARGE SCALE GENOMIC DNA]</scope>
</reference>
<dbReference type="SUPFAM" id="SSF57362">
    <property type="entry name" value="BPTI-like"/>
    <property type="match status" value="2"/>
</dbReference>
<feature type="domain" description="BPTI/Kunitz inhibitor" evidence="7">
    <location>
        <begin position="28"/>
        <end position="78"/>
    </location>
</feature>
<dbReference type="SMART" id="SM00131">
    <property type="entry name" value="KU"/>
    <property type="match status" value="2"/>
</dbReference>
<evidence type="ECO:0000256" key="6">
    <source>
        <dbReference type="SAM" id="SignalP"/>
    </source>
</evidence>
<feature type="domain" description="BPTI/Kunitz inhibitor" evidence="7">
    <location>
        <begin position="74"/>
        <end position="126"/>
    </location>
</feature>
<dbReference type="GO" id="GO:0005615">
    <property type="term" value="C:extracellular space"/>
    <property type="evidence" value="ECO:0007669"/>
    <property type="project" value="TreeGrafter"/>
</dbReference>
<dbReference type="InterPro" id="IPR020901">
    <property type="entry name" value="Prtase_inh_Kunz-CS"/>
</dbReference>